<keyword evidence="3" id="KW-0479">Metal-binding</keyword>
<keyword evidence="7" id="KW-0472">Membrane</keyword>
<evidence type="ECO:0000256" key="1">
    <source>
        <dbReference type="ARBA" id="ARBA00001971"/>
    </source>
</evidence>
<dbReference type="Proteomes" id="UP000184330">
    <property type="component" value="Unassembled WGS sequence"/>
</dbReference>
<keyword evidence="7" id="KW-1133">Transmembrane helix</keyword>
<keyword evidence="5" id="KW-0408">Iron</keyword>
<evidence type="ECO:0000256" key="4">
    <source>
        <dbReference type="ARBA" id="ARBA00023002"/>
    </source>
</evidence>
<protein>
    <submittedName>
        <fullName evidence="8">Related to cytochrome P450 CYP3/CYP5/CYP6/CYP9 subfamilies</fullName>
    </submittedName>
</protein>
<dbReference type="PANTHER" id="PTHR24305:SF157">
    <property type="entry name" value="N-ACETYLTRYPTOPHAN 6-HYDROXYLASE IVOC-RELATED"/>
    <property type="match status" value="1"/>
</dbReference>
<evidence type="ECO:0000256" key="3">
    <source>
        <dbReference type="ARBA" id="ARBA00022723"/>
    </source>
</evidence>
<dbReference type="InterPro" id="IPR050121">
    <property type="entry name" value="Cytochrome_P450_monoxygenase"/>
</dbReference>
<dbReference type="Pfam" id="PF00067">
    <property type="entry name" value="p450"/>
    <property type="match status" value="1"/>
</dbReference>
<dbReference type="Gene3D" id="1.10.630.10">
    <property type="entry name" value="Cytochrome P450"/>
    <property type="match status" value="1"/>
</dbReference>
<sequence>MDLLSEAPSSKILWTIISCAIAYCWLKIVYDLHFHPLSKFPGLKLAAIGSFLEFYYDVIKDGTYLWEIEKMHQKYGPIIRINSRELHIRDSSFYSSIYAGIGRRVNKDPHQVRGLQVDKSTIATADHDLHRLRRGILAPHFAKRSIVAIEPMINERIDRLCERLAGASESKEIVDLDSAYAALTTDVVDQYFYGENFDCLGNKNFKFEIRDAILGLIRCYNLTRFFPSFVAAFKSLPIPIVRLIHSGAADLLVSDETMKAKLLQYQALQSKNEIVSPGNPGLCIIQSLLAPEVPAQEKTIDQLMDETKTIIFGGTESTARALSVTTFHLLNNKSLLKKLREELRTLGPVQDYTIVQLEALSYLTGVVNEGIRLTHGPCNRLLRCAQEPLQYKEFTIPPGTPVSQVQYFVHMDPAIFPNPHTFDPERWIKAANEALLKEVDNVLLLKIYLTLAKVVQRFDIELFETTEKDVDVYHIRLTNFPKDSNGEIKVKINNRQL</sequence>
<comment type="cofactor">
    <cofactor evidence="1">
        <name>heme</name>
        <dbReference type="ChEBI" id="CHEBI:30413"/>
    </cofactor>
</comment>
<dbReference type="GO" id="GO:0005506">
    <property type="term" value="F:iron ion binding"/>
    <property type="evidence" value="ECO:0007669"/>
    <property type="project" value="InterPro"/>
</dbReference>
<keyword evidence="6" id="KW-0503">Monooxygenase</keyword>
<keyword evidence="9" id="KW-1185">Reference proteome</keyword>
<evidence type="ECO:0000256" key="6">
    <source>
        <dbReference type="ARBA" id="ARBA00023033"/>
    </source>
</evidence>
<keyword evidence="4" id="KW-0560">Oxidoreductase</keyword>
<proteinExistence type="inferred from homology"/>
<dbReference type="GO" id="GO:0004497">
    <property type="term" value="F:monooxygenase activity"/>
    <property type="evidence" value="ECO:0007669"/>
    <property type="project" value="UniProtKB-KW"/>
</dbReference>
<dbReference type="SUPFAM" id="SSF48264">
    <property type="entry name" value="Cytochrome P450"/>
    <property type="match status" value="1"/>
</dbReference>
<dbReference type="InterPro" id="IPR036396">
    <property type="entry name" value="Cyt_P450_sf"/>
</dbReference>
<gene>
    <name evidence="8" type="ORF">PAC_02282</name>
</gene>
<evidence type="ECO:0000256" key="5">
    <source>
        <dbReference type="ARBA" id="ARBA00023004"/>
    </source>
</evidence>
<feature type="transmembrane region" description="Helical" evidence="7">
    <location>
        <begin position="12"/>
        <end position="30"/>
    </location>
</feature>
<dbReference type="STRING" id="576137.A0A1L7WI08"/>
<evidence type="ECO:0000313" key="8">
    <source>
        <dbReference type="EMBL" id="CZR52405.1"/>
    </source>
</evidence>
<dbReference type="PRINTS" id="PR00463">
    <property type="entry name" value="EP450I"/>
</dbReference>
<dbReference type="OrthoDB" id="3945418at2759"/>
<evidence type="ECO:0000256" key="7">
    <source>
        <dbReference type="SAM" id="Phobius"/>
    </source>
</evidence>
<organism evidence="8 9">
    <name type="scientific">Phialocephala subalpina</name>
    <dbReference type="NCBI Taxonomy" id="576137"/>
    <lineage>
        <taxon>Eukaryota</taxon>
        <taxon>Fungi</taxon>
        <taxon>Dikarya</taxon>
        <taxon>Ascomycota</taxon>
        <taxon>Pezizomycotina</taxon>
        <taxon>Leotiomycetes</taxon>
        <taxon>Helotiales</taxon>
        <taxon>Mollisiaceae</taxon>
        <taxon>Phialocephala</taxon>
        <taxon>Phialocephala fortinii species complex</taxon>
    </lineage>
</organism>
<name>A0A1L7WI08_9HELO</name>
<dbReference type="GO" id="GO:0020037">
    <property type="term" value="F:heme binding"/>
    <property type="evidence" value="ECO:0007669"/>
    <property type="project" value="InterPro"/>
</dbReference>
<reference evidence="8 9" key="1">
    <citation type="submission" date="2016-03" db="EMBL/GenBank/DDBJ databases">
        <authorList>
            <person name="Ploux O."/>
        </authorList>
    </citation>
    <scope>NUCLEOTIDE SEQUENCE [LARGE SCALE GENOMIC DNA]</scope>
    <source>
        <strain evidence="8 9">UAMH 11012</strain>
    </source>
</reference>
<dbReference type="PANTHER" id="PTHR24305">
    <property type="entry name" value="CYTOCHROME P450"/>
    <property type="match status" value="1"/>
</dbReference>
<dbReference type="AlphaFoldDB" id="A0A1L7WI08"/>
<dbReference type="CDD" id="cd11062">
    <property type="entry name" value="CYP58-like"/>
    <property type="match status" value="1"/>
</dbReference>
<dbReference type="InterPro" id="IPR001128">
    <property type="entry name" value="Cyt_P450"/>
</dbReference>
<accession>A0A1L7WI08</accession>
<dbReference type="InterPro" id="IPR002401">
    <property type="entry name" value="Cyt_P450_E_grp-I"/>
</dbReference>
<dbReference type="EMBL" id="FJOG01000002">
    <property type="protein sequence ID" value="CZR52405.1"/>
    <property type="molecule type" value="Genomic_DNA"/>
</dbReference>
<comment type="similarity">
    <text evidence="2">Belongs to the cytochrome P450 family.</text>
</comment>
<keyword evidence="7" id="KW-0812">Transmembrane</keyword>
<evidence type="ECO:0000256" key="2">
    <source>
        <dbReference type="ARBA" id="ARBA00010617"/>
    </source>
</evidence>
<evidence type="ECO:0000313" key="9">
    <source>
        <dbReference type="Proteomes" id="UP000184330"/>
    </source>
</evidence>
<dbReference type="GO" id="GO:0016705">
    <property type="term" value="F:oxidoreductase activity, acting on paired donors, with incorporation or reduction of molecular oxygen"/>
    <property type="evidence" value="ECO:0007669"/>
    <property type="project" value="InterPro"/>
</dbReference>